<organism evidence="2 3">
    <name type="scientific">Candidatus Wallbacteria bacterium HGW-Wallbacteria-1</name>
    <dbReference type="NCBI Taxonomy" id="2013854"/>
    <lineage>
        <taxon>Bacteria</taxon>
        <taxon>Candidatus Walliibacteriota</taxon>
    </lineage>
</organism>
<dbReference type="AlphaFoldDB" id="A0A2N1PRR7"/>
<dbReference type="EMBL" id="PGXC01000003">
    <property type="protein sequence ID" value="PKK90962.1"/>
    <property type="molecule type" value="Genomic_DNA"/>
</dbReference>
<dbReference type="PROSITE" id="PS50851">
    <property type="entry name" value="CHEW"/>
    <property type="match status" value="1"/>
</dbReference>
<feature type="domain" description="CheW-like" evidence="1">
    <location>
        <begin position="9"/>
        <end position="150"/>
    </location>
</feature>
<dbReference type="InterPro" id="IPR002545">
    <property type="entry name" value="CheW-lke_dom"/>
</dbReference>
<evidence type="ECO:0000259" key="1">
    <source>
        <dbReference type="PROSITE" id="PS50851"/>
    </source>
</evidence>
<dbReference type="SUPFAM" id="SSF50341">
    <property type="entry name" value="CheW-like"/>
    <property type="match status" value="1"/>
</dbReference>
<dbReference type="PANTHER" id="PTHR22617:SF23">
    <property type="entry name" value="CHEMOTAXIS PROTEIN CHEW"/>
    <property type="match status" value="1"/>
</dbReference>
<dbReference type="CDD" id="cd00732">
    <property type="entry name" value="CheW"/>
    <property type="match status" value="1"/>
</dbReference>
<dbReference type="Proteomes" id="UP000233256">
    <property type="component" value="Unassembled WGS sequence"/>
</dbReference>
<dbReference type="SMART" id="SM00260">
    <property type="entry name" value="CheW"/>
    <property type="match status" value="1"/>
</dbReference>
<dbReference type="Gene3D" id="2.40.50.180">
    <property type="entry name" value="CheA-289, Domain 4"/>
    <property type="match status" value="1"/>
</dbReference>
<dbReference type="PANTHER" id="PTHR22617">
    <property type="entry name" value="CHEMOTAXIS SENSOR HISTIDINE KINASE-RELATED"/>
    <property type="match status" value="1"/>
</dbReference>
<name>A0A2N1PRR7_9BACT</name>
<dbReference type="GO" id="GO:0007165">
    <property type="term" value="P:signal transduction"/>
    <property type="evidence" value="ECO:0007669"/>
    <property type="project" value="InterPro"/>
</dbReference>
<accession>A0A2N1PRR7</accession>
<gene>
    <name evidence="2" type="ORF">CVV64_04110</name>
</gene>
<comment type="caution">
    <text evidence="2">The sequence shown here is derived from an EMBL/GenBank/DDBJ whole genome shotgun (WGS) entry which is preliminary data.</text>
</comment>
<dbReference type="GO" id="GO:0005829">
    <property type="term" value="C:cytosol"/>
    <property type="evidence" value="ECO:0007669"/>
    <property type="project" value="TreeGrafter"/>
</dbReference>
<reference evidence="2 3" key="1">
    <citation type="journal article" date="2017" name="ISME J.">
        <title>Potential for microbial H2 and metal transformations associated with novel bacteria and archaea in deep terrestrial subsurface sediments.</title>
        <authorList>
            <person name="Hernsdorf A.W."/>
            <person name="Amano Y."/>
            <person name="Miyakawa K."/>
            <person name="Ise K."/>
            <person name="Suzuki Y."/>
            <person name="Anantharaman K."/>
            <person name="Probst A."/>
            <person name="Burstein D."/>
            <person name="Thomas B.C."/>
            <person name="Banfield J.F."/>
        </authorList>
    </citation>
    <scope>NUCLEOTIDE SEQUENCE [LARGE SCALE GENOMIC DNA]</scope>
    <source>
        <strain evidence="2">HGW-Wallbacteria-1</strain>
    </source>
</reference>
<evidence type="ECO:0000313" key="2">
    <source>
        <dbReference type="EMBL" id="PKK90962.1"/>
    </source>
</evidence>
<dbReference type="InterPro" id="IPR036061">
    <property type="entry name" value="CheW-like_dom_sf"/>
</dbReference>
<dbReference type="Gene3D" id="2.30.30.40">
    <property type="entry name" value="SH3 Domains"/>
    <property type="match status" value="1"/>
</dbReference>
<protein>
    <submittedName>
        <fullName evidence="2">Chemotaxis protein CheW</fullName>
    </submittedName>
</protein>
<dbReference type="Pfam" id="PF01584">
    <property type="entry name" value="CheW"/>
    <property type="match status" value="1"/>
</dbReference>
<dbReference type="GO" id="GO:0006935">
    <property type="term" value="P:chemotaxis"/>
    <property type="evidence" value="ECO:0007669"/>
    <property type="project" value="InterPro"/>
</dbReference>
<sequence length="160" mass="18157">MAKDFFNDTVQFVGFRLGREEFGINIIQVQEIIRLQEITRIPGSPDFVRGIINLRGRVIPVVDLKSRFGVSDDEEQGLSPRIIITEVSGRRFGIIVDHVSEVIKILPDRIECAPDLTLSIDSTYIMGVAKLDERLLILVDLEKMFSPEELELMKTQGRSN</sequence>
<dbReference type="InterPro" id="IPR039315">
    <property type="entry name" value="CheW"/>
</dbReference>
<proteinExistence type="predicted"/>
<evidence type="ECO:0000313" key="3">
    <source>
        <dbReference type="Proteomes" id="UP000233256"/>
    </source>
</evidence>